<comment type="caution">
    <text evidence="2">The sequence shown here is derived from an EMBL/GenBank/DDBJ whole genome shotgun (WGS) entry which is preliminary data.</text>
</comment>
<organism evidence="2 3">
    <name type="scientific">Luteolibacter pohnpeiensis</name>
    <dbReference type="NCBI Taxonomy" id="454153"/>
    <lineage>
        <taxon>Bacteria</taxon>
        <taxon>Pseudomonadati</taxon>
        <taxon>Verrucomicrobiota</taxon>
        <taxon>Verrucomicrobiia</taxon>
        <taxon>Verrucomicrobiales</taxon>
        <taxon>Verrucomicrobiaceae</taxon>
        <taxon>Luteolibacter</taxon>
    </lineage>
</organism>
<reference evidence="2" key="1">
    <citation type="submission" date="2021-01" db="EMBL/GenBank/DDBJ databases">
        <title>Modified the classification status of verrucomicrobia.</title>
        <authorList>
            <person name="Feng X."/>
        </authorList>
    </citation>
    <scope>NUCLEOTIDE SEQUENCE</scope>
    <source>
        <strain evidence="2">KCTC 22041</strain>
    </source>
</reference>
<dbReference type="EMBL" id="JAENIJ010000020">
    <property type="protein sequence ID" value="MBK1883343.1"/>
    <property type="molecule type" value="Genomic_DNA"/>
</dbReference>
<dbReference type="Gene3D" id="3.90.550.10">
    <property type="entry name" value="Spore Coat Polysaccharide Biosynthesis Protein SpsA, Chain A"/>
    <property type="match status" value="1"/>
</dbReference>
<dbReference type="RefSeq" id="WP_200271397.1">
    <property type="nucleotide sequence ID" value="NZ_JAENIJ010000020.1"/>
</dbReference>
<keyword evidence="3" id="KW-1185">Reference proteome</keyword>
<dbReference type="GO" id="GO:0016740">
    <property type="term" value="F:transferase activity"/>
    <property type="evidence" value="ECO:0007669"/>
    <property type="project" value="UniProtKB-KW"/>
</dbReference>
<dbReference type="Proteomes" id="UP000603141">
    <property type="component" value="Unassembled WGS sequence"/>
</dbReference>
<dbReference type="SUPFAM" id="SSF53448">
    <property type="entry name" value="Nucleotide-diphospho-sugar transferases"/>
    <property type="match status" value="1"/>
</dbReference>
<evidence type="ECO:0000313" key="2">
    <source>
        <dbReference type="EMBL" id="MBK1883343.1"/>
    </source>
</evidence>
<dbReference type="InterPro" id="IPR029044">
    <property type="entry name" value="Nucleotide-diphossugar_trans"/>
</dbReference>
<evidence type="ECO:0000259" key="1">
    <source>
        <dbReference type="Pfam" id="PF00483"/>
    </source>
</evidence>
<evidence type="ECO:0000313" key="3">
    <source>
        <dbReference type="Proteomes" id="UP000603141"/>
    </source>
</evidence>
<protein>
    <submittedName>
        <fullName evidence="2">NTP transferase domain-containing protein</fullName>
    </submittedName>
</protein>
<feature type="domain" description="Nucleotidyl transferase" evidence="1">
    <location>
        <begin position="4"/>
        <end position="227"/>
    </location>
</feature>
<dbReference type="AlphaFoldDB" id="A0A934VX05"/>
<proteinExistence type="predicted"/>
<dbReference type="PANTHER" id="PTHR22572">
    <property type="entry name" value="SUGAR-1-PHOSPHATE GUANYL TRANSFERASE"/>
    <property type="match status" value="1"/>
</dbReference>
<dbReference type="InterPro" id="IPR050486">
    <property type="entry name" value="Mannose-1P_guanyltransferase"/>
</dbReference>
<sequence length="287" mass="31255">MTQAFILGAGLGTRLQPLTEYLPKPLVPLFHRPLTSWTIDACRAAGITRFAINTHHIPDAWEEYLASAEGDDADITLFHEPELLETGGGLKNIADWMEDGPLLVHNGDIYSDLPLEKLIAAHKASGLPVTLAVRSTGHAKHIALNKIEDRVTDIRNKLGKGEGTHLFTGIYCINREFLDLIPAGEKISVIPAFLELAKLGKLGAIVLDSGKWLDLGDPESYLLAHRELFLAPSVHPHAMIGKNVTINRSVIGPFADIGDNSVIEDSVVWPSAEIPADSKISKQIVCF</sequence>
<dbReference type="Pfam" id="PF00483">
    <property type="entry name" value="NTP_transferase"/>
    <property type="match status" value="1"/>
</dbReference>
<keyword evidence="2" id="KW-0808">Transferase</keyword>
<dbReference type="CDD" id="cd06422">
    <property type="entry name" value="NTP_transferase_like_1"/>
    <property type="match status" value="1"/>
</dbReference>
<accession>A0A934VX05</accession>
<name>A0A934VX05_9BACT</name>
<gene>
    <name evidence="2" type="ORF">JIN85_13025</name>
</gene>
<dbReference type="InterPro" id="IPR005835">
    <property type="entry name" value="NTP_transferase_dom"/>
</dbReference>
<dbReference type="Gene3D" id="2.160.10.10">
    <property type="entry name" value="Hexapeptide repeat proteins"/>
    <property type="match status" value="1"/>
</dbReference>